<keyword evidence="5" id="KW-1185">Reference proteome</keyword>
<evidence type="ECO:0000256" key="2">
    <source>
        <dbReference type="PROSITE-ProRule" id="PRU00335"/>
    </source>
</evidence>
<sequence length="188" mass="20322">MTRTTESALRESLLAAAAEDLAANGFAGLRMADVASRVGVSRQTVYNEFRNKEGLVQAVALHRTAEYLTGVEQRLNEAADPFEGMRNALMFMLEQAARDRLVTSVVTGADAEDLLPFLTTKGLPVLVPATEVVAKHLRLRWPDLPVERAGQAAETIVRLALSHLLLPSGPPERAVDAMIAVARAVLPE</sequence>
<dbReference type="EMBL" id="JANYMP010000008">
    <property type="protein sequence ID" value="MCS7478925.1"/>
    <property type="molecule type" value="Genomic_DNA"/>
</dbReference>
<accession>A0A9X2VLS1</accession>
<evidence type="ECO:0000313" key="4">
    <source>
        <dbReference type="EMBL" id="MCS7478925.1"/>
    </source>
</evidence>
<dbReference type="PANTHER" id="PTHR30055:SF146">
    <property type="entry name" value="HTH-TYPE TRANSCRIPTIONAL DUAL REGULATOR CECR"/>
    <property type="match status" value="1"/>
</dbReference>
<dbReference type="GO" id="GO:0000976">
    <property type="term" value="F:transcription cis-regulatory region binding"/>
    <property type="evidence" value="ECO:0007669"/>
    <property type="project" value="TreeGrafter"/>
</dbReference>
<feature type="domain" description="HTH tetR-type" evidence="3">
    <location>
        <begin position="7"/>
        <end position="67"/>
    </location>
</feature>
<evidence type="ECO:0000259" key="3">
    <source>
        <dbReference type="PROSITE" id="PS50977"/>
    </source>
</evidence>
<dbReference type="RefSeq" id="WP_259624423.1">
    <property type="nucleotide sequence ID" value="NZ_JANYMP010000008.1"/>
</dbReference>
<dbReference type="Pfam" id="PF18556">
    <property type="entry name" value="TetR_C_35"/>
    <property type="match status" value="1"/>
</dbReference>
<evidence type="ECO:0000256" key="1">
    <source>
        <dbReference type="ARBA" id="ARBA00023125"/>
    </source>
</evidence>
<dbReference type="PANTHER" id="PTHR30055">
    <property type="entry name" value="HTH-TYPE TRANSCRIPTIONAL REGULATOR RUTR"/>
    <property type="match status" value="1"/>
</dbReference>
<dbReference type="Gene3D" id="1.10.357.10">
    <property type="entry name" value="Tetracycline Repressor, domain 2"/>
    <property type="match status" value="1"/>
</dbReference>
<evidence type="ECO:0000313" key="5">
    <source>
        <dbReference type="Proteomes" id="UP001141259"/>
    </source>
</evidence>
<dbReference type="Pfam" id="PF00440">
    <property type="entry name" value="TetR_N"/>
    <property type="match status" value="1"/>
</dbReference>
<feature type="DNA-binding region" description="H-T-H motif" evidence="2">
    <location>
        <begin position="30"/>
        <end position="49"/>
    </location>
</feature>
<dbReference type="InterPro" id="IPR050109">
    <property type="entry name" value="HTH-type_TetR-like_transc_reg"/>
</dbReference>
<dbReference type="SUPFAM" id="SSF46689">
    <property type="entry name" value="Homeodomain-like"/>
    <property type="match status" value="1"/>
</dbReference>
<dbReference type="InterPro" id="IPR009057">
    <property type="entry name" value="Homeodomain-like_sf"/>
</dbReference>
<organism evidence="4 5">
    <name type="scientific">Umezawaea endophytica</name>
    <dbReference type="NCBI Taxonomy" id="1654476"/>
    <lineage>
        <taxon>Bacteria</taxon>
        <taxon>Bacillati</taxon>
        <taxon>Actinomycetota</taxon>
        <taxon>Actinomycetes</taxon>
        <taxon>Pseudonocardiales</taxon>
        <taxon>Pseudonocardiaceae</taxon>
        <taxon>Umezawaea</taxon>
    </lineage>
</organism>
<dbReference type="InterPro" id="IPR040611">
    <property type="entry name" value="AlkX_C"/>
</dbReference>
<dbReference type="InterPro" id="IPR001647">
    <property type="entry name" value="HTH_TetR"/>
</dbReference>
<dbReference type="GO" id="GO:0003700">
    <property type="term" value="F:DNA-binding transcription factor activity"/>
    <property type="evidence" value="ECO:0007669"/>
    <property type="project" value="TreeGrafter"/>
</dbReference>
<dbReference type="PRINTS" id="PR00455">
    <property type="entry name" value="HTHTETR"/>
</dbReference>
<dbReference type="AlphaFoldDB" id="A0A9X2VLS1"/>
<protein>
    <submittedName>
        <fullName evidence="4">TetR family transcriptional regulator</fullName>
    </submittedName>
</protein>
<proteinExistence type="predicted"/>
<gene>
    <name evidence="4" type="ORF">NZH93_18855</name>
</gene>
<name>A0A9X2VLS1_9PSEU</name>
<dbReference type="Proteomes" id="UP001141259">
    <property type="component" value="Unassembled WGS sequence"/>
</dbReference>
<dbReference type="PROSITE" id="PS50977">
    <property type="entry name" value="HTH_TETR_2"/>
    <property type="match status" value="1"/>
</dbReference>
<comment type="caution">
    <text evidence="4">The sequence shown here is derived from an EMBL/GenBank/DDBJ whole genome shotgun (WGS) entry which is preliminary data.</text>
</comment>
<keyword evidence="1 2" id="KW-0238">DNA-binding</keyword>
<reference evidence="4" key="1">
    <citation type="submission" date="2022-08" db="EMBL/GenBank/DDBJ databases">
        <authorList>
            <person name="Tistechok S."/>
            <person name="Samborskyy M."/>
            <person name="Roman I."/>
        </authorList>
    </citation>
    <scope>NUCLEOTIDE SEQUENCE</scope>
    <source>
        <strain evidence="4">DSM 103496</strain>
    </source>
</reference>